<keyword evidence="3" id="KW-1185">Reference proteome</keyword>
<evidence type="ECO:0000313" key="3">
    <source>
        <dbReference type="Proteomes" id="UP001144673"/>
    </source>
</evidence>
<reference evidence="2" key="1">
    <citation type="journal article" date="2023" name="Access Microbiol">
        <title>De-novo genome assembly for Akanthomyces muscarius, a biocontrol agent of insect agricultural pests.</title>
        <authorList>
            <person name="Erdos Z."/>
            <person name="Studholme D.J."/>
            <person name="Raymond B."/>
            <person name="Sharma M."/>
        </authorList>
    </citation>
    <scope>NUCLEOTIDE SEQUENCE</scope>
    <source>
        <strain evidence="2">Ve6</strain>
    </source>
</reference>
<dbReference type="Proteomes" id="UP001144673">
    <property type="component" value="Chromosome 3"/>
</dbReference>
<dbReference type="KEGG" id="amus:LMH87_001629"/>
<dbReference type="AlphaFoldDB" id="A0A9W8UGB0"/>
<evidence type="ECO:0000256" key="1">
    <source>
        <dbReference type="SAM" id="MobiDB-lite"/>
    </source>
</evidence>
<name>A0A9W8UGB0_AKAMU</name>
<gene>
    <name evidence="2" type="ORF">LMH87_001629</name>
</gene>
<dbReference type="EMBL" id="JAJHUN010000010">
    <property type="protein sequence ID" value="KAJ4147081.1"/>
    <property type="molecule type" value="Genomic_DNA"/>
</dbReference>
<proteinExistence type="predicted"/>
<evidence type="ECO:0000313" key="2">
    <source>
        <dbReference type="EMBL" id="KAJ4147081.1"/>
    </source>
</evidence>
<feature type="region of interest" description="Disordered" evidence="1">
    <location>
        <begin position="1"/>
        <end position="24"/>
    </location>
</feature>
<protein>
    <submittedName>
        <fullName evidence="2">Uncharacterized protein</fullName>
    </submittedName>
</protein>
<comment type="caution">
    <text evidence="2">The sequence shown here is derived from an EMBL/GenBank/DDBJ whole genome shotgun (WGS) entry which is preliminary data.</text>
</comment>
<accession>A0A9W8UGB0</accession>
<dbReference type="RefSeq" id="XP_056050022.1">
    <property type="nucleotide sequence ID" value="XM_056192934.1"/>
</dbReference>
<organism evidence="2 3">
    <name type="scientific">Akanthomyces muscarius</name>
    <name type="common">Entomopathogenic fungus</name>
    <name type="synonym">Lecanicillium muscarium</name>
    <dbReference type="NCBI Taxonomy" id="2231603"/>
    <lineage>
        <taxon>Eukaryota</taxon>
        <taxon>Fungi</taxon>
        <taxon>Dikarya</taxon>
        <taxon>Ascomycota</taxon>
        <taxon>Pezizomycotina</taxon>
        <taxon>Sordariomycetes</taxon>
        <taxon>Hypocreomycetidae</taxon>
        <taxon>Hypocreales</taxon>
        <taxon>Cordycipitaceae</taxon>
        <taxon>Akanthomyces</taxon>
    </lineage>
</organism>
<dbReference type="GeneID" id="80888788"/>
<sequence>MYRVAGQGHPIRRPARQAPPLGPFQGVLVTSSSPLPRSSPLACEDRLDLLVWTRPVNTSRQPIGTRAKASAAAIASTQANLDSGARRALQTGSLHIAIVNVLDLKKPCAAQISTLAQQASLTESAQGEEPHNTR</sequence>